<dbReference type="SMART" id="SM00741">
    <property type="entry name" value="SapB"/>
    <property type="match status" value="1"/>
</dbReference>
<evidence type="ECO:0000259" key="3">
    <source>
        <dbReference type="PROSITE" id="PS50015"/>
    </source>
</evidence>
<proteinExistence type="predicted"/>
<feature type="domain" description="Saposin B-type" evidence="3">
    <location>
        <begin position="82"/>
        <end position="159"/>
    </location>
</feature>
<dbReference type="AlphaFoldDB" id="A0A9P0DWZ2"/>
<gene>
    <name evidence="4" type="ORF">DIABBA_LOCUS10059</name>
</gene>
<protein>
    <recommendedName>
        <fullName evidence="3">Saposin B-type domain-containing protein</fullName>
    </recommendedName>
</protein>
<accession>A0A9P0DWZ2</accession>
<dbReference type="PROSITE" id="PS50015">
    <property type="entry name" value="SAP_B"/>
    <property type="match status" value="1"/>
</dbReference>
<sequence>MRAVTILAILALLCTTTFASATNEDTDAKLLLNTVDGKYEHIELLGNKTLFDDDELIKIILASIDKEDLIALERYLEENPEFPGGCTICKLFAKLIQSLIKKHISKDTVEHEVDKLCNKLPFNAIRNFCKKHLAPEIGTLYDKLINSSTQKACQFIGYC</sequence>
<evidence type="ECO:0000256" key="2">
    <source>
        <dbReference type="SAM" id="SignalP"/>
    </source>
</evidence>
<keyword evidence="2" id="KW-0732">Signal</keyword>
<keyword evidence="5" id="KW-1185">Reference proteome</keyword>
<dbReference type="InterPro" id="IPR008139">
    <property type="entry name" value="SaposinB_dom"/>
</dbReference>
<evidence type="ECO:0000256" key="1">
    <source>
        <dbReference type="ARBA" id="ARBA00023157"/>
    </source>
</evidence>
<dbReference type="GO" id="GO:0006629">
    <property type="term" value="P:lipid metabolic process"/>
    <property type="evidence" value="ECO:0007669"/>
    <property type="project" value="InterPro"/>
</dbReference>
<feature type="signal peptide" evidence="2">
    <location>
        <begin position="1"/>
        <end position="21"/>
    </location>
</feature>
<feature type="chain" id="PRO_5040208405" description="Saposin B-type domain-containing protein" evidence="2">
    <location>
        <begin position="22"/>
        <end position="159"/>
    </location>
</feature>
<dbReference type="Gene3D" id="1.10.225.10">
    <property type="entry name" value="Saposin-like"/>
    <property type="match status" value="1"/>
</dbReference>
<dbReference type="SUPFAM" id="SSF47862">
    <property type="entry name" value="Saposin"/>
    <property type="match status" value="1"/>
</dbReference>
<name>A0A9P0DWZ2_DIABA</name>
<reference evidence="4" key="1">
    <citation type="submission" date="2022-01" db="EMBL/GenBank/DDBJ databases">
        <authorList>
            <person name="King R."/>
        </authorList>
    </citation>
    <scope>NUCLEOTIDE SEQUENCE</scope>
</reference>
<dbReference type="Pfam" id="PF05184">
    <property type="entry name" value="SapB_1"/>
    <property type="match status" value="1"/>
</dbReference>
<keyword evidence="1" id="KW-1015">Disulfide bond</keyword>
<dbReference type="InterPro" id="IPR007856">
    <property type="entry name" value="SapB_1"/>
</dbReference>
<dbReference type="Proteomes" id="UP001153709">
    <property type="component" value="Chromosome 6"/>
</dbReference>
<dbReference type="InterPro" id="IPR011001">
    <property type="entry name" value="Saposin-like"/>
</dbReference>
<evidence type="ECO:0000313" key="4">
    <source>
        <dbReference type="EMBL" id="CAH1282450.1"/>
    </source>
</evidence>
<dbReference type="EMBL" id="OU898281">
    <property type="protein sequence ID" value="CAH1282450.1"/>
    <property type="molecule type" value="Genomic_DNA"/>
</dbReference>
<organism evidence="4 5">
    <name type="scientific">Diabrotica balteata</name>
    <name type="common">Banded cucumber beetle</name>
    <dbReference type="NCBI Taxonomy" id="107213"/>
    <lineage>
        <taxon>Eukaryota</taxon>
        <taxon>Metazoa</taxon>
        <taxon>Ecdysozoa</taxon>
        <taxon>Arthropoda</taxon>
        <taxon>Hexapoda</taxon>
        <taxon>Insecta</taxon>
        <taxon>Pterygota</taxon>
        <taxon>Neoptera</taxon>
        <taxon>Endopterygota</taxon>
        <taxon>Coleoptera</taxon>
        <taxon>Polyphaga</taxon>
        <taxon>Cucujiformia</taxon>
        <taxon>Chrysomeloidea</taxon>
        <taxon>Chrysomelidae</taxon>
        <taxon>Galerucinae</taxon>
        <taxon>Diabroticina</taxon>
        <taxon>Diabroticites</taxon>
        <taxon>Diabrotica</taxon>
    </lineage>
</organism>
<evidence type="ECO:0000313" key="5">
    <source>
        <dbReference type="Proteomes" id="UP001153709"/>
    </source>
</evidence>